<organism evidence="1">
    <name type="scientific">bioreactor metagenome</name>
    <dbReference type="NCBI Taxonomy" id="1076179"/>
    <lineage>
        <taxon>unclassified sequences</taxon>
        <taxon>metagenomes</taxon>
        <taxon>ecological metagenomes</taxon>
    </lineage>
</organism>
<gene>
    <name evidence="1" type="ORF">SDC9_23959</name>
</gene>
<accession>A0A644UGI1</accession>
<dbReference type="AlphaFoldDB" id="A0A644UGI1"/>
<reference evidence="1" key="1">
    <citation type="submission" date="2019-08" db="EMBL/GenBank/DDBJ databases">
        <authorList>
            <person name="Kucharzyk K."/>
            <person name="Murdoch R.W."/>
            <person name="Higgins S."/>
            <person name="Loffler F."/>
        </authorList>
    </citation>
    <scope>NUCLEOTIDE SEQUENCE</scope>
</reference>
<protein>
    <recommendedName>
        <fullName evidence="2">DUF1894 domain-containing protein</fullName>
    </recommendedName>
</protein>
<evidence type="ECO:0000313" key="1">
    <source>
        <dbReference type="EMBL" id="MPL78095.1"/>
    </source>
</evidence>
<dbReference type="InterPro" id="IPR012031">
    <property type="entry name" value="MTH0776-like"/>
</dbReference>
<proteinExistence type="predicted"/>
<sequence>MSFCLDTYLQQSDDYEVLLSRAGFKDCAKVIKDKSTEVLYINPGDKILGARIIGIPPIPVGINKDKGTVIISYTKPCHGTAAIELPVDDKEIENIRKIAIKN</sequence>
<evidence type="ECO:0008006" key="2">
    <source>
        <dbReference type="Google" id="ProtNLM"/>
    </source>
</evidence>
<dbReference type="PIRSF" id="PIRSF006577">
    <property type="entry name" value="UCP006577"/>
    <property type="match status" value="1"/>
</dbReference>
<dbReference type="EMBL" id="VSSQ01000113">
    <property type="protein sequence ID" value="MPL78095.1"/>
    <property type="molecule type" value="Genomic_DNA"/>
</dbReference>
<name>A0A644UGI1_9ZZZZ</name>
<dbReference type="Pfam" id="PF08979">
    <property type="entry name" value="DUF1894"/>
    <property type="match status" value="1"/>
</dbReference>
<comment type="caution">
    <text evidence="1">The sequence shown here is derived from an EMBL/GenBank/DDBJ whole genome shotgun (WGS) entry which is preliminary data.</text>
</comment>